<feature type="compositionally biased region" description="Polar residues" evidence="1">
    <location>
        <begin position="96"/>
        <end position="115"/>
    </location>
</feature>
<feature type="region of interest" description="Disordered" evidence="1">
    <location>
        <begin position="477"/>
        <end position="535"/>
    </location>
</feature>
<evidence type="ECO:0000313" key="3">
    <source>
        <dbReference type="Proteomes" id="UP000663852"/>
    </source>
</evidence>
<feature type="region of interest" description="Disordered" evidence="1">
    <location>
        <begin position="1229"/>
        <end position="1264"/>
    </location>
</feature>
<sequence>MTRFEEKLYLQSVFDAIDQVYNMKKSQKHSTYEERLRASFNKLLIPDWYNHEYTSTNGLRKTKSHGHVPRAKRSNNNHNSNNNNNNHINNNDDTPETSISSSVNSPHLSNGTNHQSYRHRSTSRSWSERAPLRRDSTTSSYDPNGCVINGRRSATSNGSSTYAPGVQRVAQSSTWYKPRIFSSKTANGSANGHTVEAPKPLPRCSKIDQERLQSSNAASSPKIDHVRHPIKPRTMAQAQIPVEDESLLDVSSDADITIVQKSPSTPADKKPIANITRADSIRSVSSETESYRSAILPSVDKNLIATDSSSYASVSERCLSPSTASYHTARAGDTSSASSITGYETPTPQFDDDNVTLSVHSSLSDLSHAETLEPNAEDLDIAAVSIAEHNTTLIPSVAIGMEHSPLPTITSTQANVDNATTIKSHSIEKKDPNDDAIQHTTSMQSESSDVREIFNDEILREIDLNAVGDEFFLFSPRDTANNQPSSNDNHRIQQVESPTHTSKRIFTMEDNNDSSNGFHLSSTNNPFGYDDDNNNNNNQSSIMITNLDDILIENDDDENQYLNGSYRRPIQEDILYEVEHENSLSDHSQNTSSIIAANDDKVSNKYDANIDYLTLADNHIPTNIHEQTPTSPNEKQNSPSRTTENHNILPIYILPPLFTTSKSEEHPTSLHIDTSDQFDKWDSVINKYSDLTSPSSYTSKIRHRHYSVGSYYDHKTPAVTVRPNHSMYFLGSAPVSPLSRTSTTSSESYYHAHHYPSPISYDNAPISALRRVNPFLDSNTYAPFTFNYNYRRTTEYRSSSLNREEKSRTITYTSPKMTSKSVERTIPIIKTERIPSATQSVTSPPPSTSIRTSSIPFQQYEIPIMRPKATRHISMSPSPPPPPPRPAIFEQESSFIRRTIIQKSPATSSSPRSSLFDRELSPPSPSPPPLPVRPKTSRGRVRTPSPPPIRSKPKDKEHSYNIYQEIDSASIDDDHLRTTNPDLQFIRGAIERVFHFNGDSTTDTTSESSTYYDEAAERHRKEPTKVSNQYPAVEAIQRFYNHKPSPQSDKRLPAEQITNLDDVIVSNSSVSKKTSSRSVPVAAQKMNYSKTKSKSTNQERVSSDEIDDTLNDIEDVDSHDERLKRPTINHSDSHTSNENSPIHSSILPFKTKAASQQTQTTGQSKATNVSLPMIRTTVSPIEIVTDMVIEGDDTIDGLNGEIHQVSDDMVIFYDDIEIVENLTSSCSSECESGSASSISSSSHHYSKPANTSIAEPPPIPARTLKPIHLVNNNNQQQQQEQQQELQRQSPAVITNRTYELEKAVIRKKFDVNTVNDMINRTDYNIGPSAAHRHPSARHFVGKLNSDDSSIQSATTNGHKRSSTKITPSATPVRSASALPSIEKPRSVVADTNALVKQIQTSLSRNSLHDSQVQPKPLSTSSKDLRAFVSSTYSPTGENTIDDDGTVHKRPPTTNNDEQVFKRQARLSKSFHNVSEYNSADQSPANDHSATLKPQPSKSVENNLDQVTHTQTKQKHVPLNLTSVVTSTSFSALPNGDENARLLSMKWYTGQVSENSEICYNHTNHSDGHDLLAGYISAHSNQETKKLFARLQASNDARIHAALDDIRSRVAQFDASKTQGDVQVFMRYLESRLRDLNTKKTLHKSIVNGAVINGQPLDNISTKSRTSSTSTNVNKDNSTSRQLGRQHIRSSSSMGGGSNTRMNGHQTTPPRRLSQSSTTPESPAVLDEMLNTVLGLPKKGVSALPQTFPTKREKPTPLIQPQITACTTTTNKNGRDIGKRLFESGTYKDPRLLYDGPKRKEKEEEPLETSV</sequence>
<feature type="region of interest" description="Disordered" evidence="1">
    <location>
        <begin position="1348"/>
        <end position="1378"/>
    </location>
</feature>
<accession>A0A813YIR0</accession>
<feature type="compositionally biased region" description="Polar residues" evidence="1">
    <location>
        <begin position="478"/>
        <end position="487"/>
    </location>
</feature>
<feature type="region of interest" description="Disordered" evidence="1">
    <location>
        <begin position="901"/>
        <end position="957"/>
    </location>
</feature>
<feature type="region of interest" description="Disordered" evidence="1">
    <location>
        <begin position="54"/>
        <end position="163"/>
    </location>
</feature>
<evidence type="ECO:0000256" key="1">
    <source>
        <dbReference type="SAM" id="MobiDB-lite"/>
    </source>
</evidence>
<feature type="compositionally biased region" description="Polar residues" evidence="1">
    <location>
        <begin position="1086"/>
        <end position="1100"/>
    </location>
</feature>
<reference evidence="2" key="1">
    <citation type="submission" date="2021-02" db="EMBL/GenBank/DDBJ databases">
        <authorList>
            <person name="Nowell W R."/>
        </authorList>
    </citation>
    <scope>NUCLEOTIDE SEQUENCE</scope>
</reference>
<comment type="caution">
    <text evidence="2">The sequence shown here is derived from an EMBL/GenBank/DDBJ whole genome shotgun (WGS) entry which is preliminary data.</text>
</comment>
<feature type="compositionally biased region" description="Low complexity" evidence="1">
    <location>
        <begin position="1068"/>
        <end position="1081"/>
    </location>
</feature>
<feature type="region of interest" description="Disordered" evidence="1">
    <location>
        <begin position="324"/>
        <end position="355"/>
    </location>
</feature>
<protein>
    <submittedName>
        <fullName evidence="2">Uncharacterized protein</fullName>
    </submittedName>
</protein>
<gene>
    <name evidence="2" type="ORF">EDS130_LOCUS8975</name>
</gene>
<feature type="compositionally biased region" description="Basic residues" evidence="1">
    <location>
        <begin position="60"/>
        <end position="75"/>
    </location>
</feature>
<feature type="compositionally biased region" description="Polar residues" evidence="1">
    <location>
        <begin position="1428"/>
        <end position="1438"/>
    </location>
</feature>
<feature type="compositionally biased region" description="Polar residues" evidence="1">
    <location>
        <begin position="1128"/>
        <end position="1143"/>
    </location>
</feature>
<feature type="compositionally biased region" description="Low complexity" evidence="1">
    <location>
        <begin position="1660"/>
        <end position="1670"/>
    </location>
</feature>
<feature type="compositionally biased region" description="Polar residues" evidence="1">
    <location>
        <begin position="1363"/>
        <end position="1373"/>
    </location>
</feature>
<feature type="compositionally biased region" description="Pro residues" evidence="1">
    <location>
        <begin position="922"/>
        <end position="932"/>
    </location>
</feature>
<feature type="compositionally biased region" description="Low complexity" evidence="1">
    <location>
        <begin position="1229"/>
        <end position="1243"/>
    </location>
</feature>
<feature type="region of interest" description="Disordered" evidence="1">
    <location>
        <begin position="1068"/>
        <end position="1144"/>
    </location>
</feature>
<feature type="compositionally biased region" description="Basic and acidic residues" evidence="1">
    <location>
        <begin position="1774"/>
        <end position="1802"/>
    </location>
</feature>
<feature type="compositionally biased region" description="Acidic residues" evidence="1">
    <location>
        <begin position="1104"/>
        <end position="1118"/>
    </location>
</feature>
<dbReference type="EMBL" id="CAJNOJ010000029">
    <property type="protein sequence ID" value="CAF0884775.1"/>
    <property type="molecule type" value="Genomic_DNA"/>
</dbReference>
<feature type="region of interest" description="Disordered" evidence="1">
    <location>
        <begin position="622"/>
        <end position="646"/>
    </location>
</feature>
<feature type="compositionally biased region" description="Polar residues" evidence="1">
    <location>
        <begin position="1405"/>
        <end position="1421"/>
    </location>
</feature>
<organism evidence="2 3">
    <name type="scientific">Adineta ricciae</name>
    <name type="common">Rotifer</name>
    <dbReference type="NCBI Taxonomy" id="249248"/>
    <lineage>
        <taxon>Eukaryota</taxon>
        <taxon>Metazoa</taxon>
        <taxon>Spiralia</taxon>
        <taxon>Gnathifera</taxon>
        <taxon>Rotifera</taxon>
        <taxon>Eurotatoria</taxon>
        <taxon>Bdelloidea</taxon>
        <taxon>Adinetida</taxon>
        <taxon>Adinetidae</taxon>
        <taxon>Adineta</taxon>
    </lineage>
</organism>
<feature type="compositionally biased region" description="Basic and acidic residues" evidence="1">
    <location>
        <begin position="126"/>
        <end position="136"/>
    </location>
</feature>
<feature type="compositionally biased region" description="Low complexity" evidence="1">
    <location>
        <begin position="76"/>
        <end position="91"/>
    </location>
</feature>
<dbReference type="Proteomes" id="UP000663852">
    <property type="component" value="Unassembled WGS sequence"/>
</dbReference>
<name>A0A813YIR0_ADIRI</name>
<proteinExistence type="predicted"/>
<feature type="compositionally biased region" description="Polar residues" evidence="1">
    <location>
        <begin position="513"/>
        <end position="526"/>
    </location>
</feature>
<feature type="region of interest" description="Disordered" evidence="1">
    <location>
        <begin position="1405"/>
        <end position="1459"/>
    </location>
</feature>
<dbReference type="OrthoDB" id="10039800at2759"/>
<evidence type="ECO:0000313" key="2">
    <source>
        <dbReference type="EMBL" id="CAF0884775.1"/>
    </source>
</evidence>
<feature type="compositionally biased region" description="Polar residues" evidence="1">
    <location>
        <begin position="333"/>
        <end position="348"/>
    </location>
</feature>
<feature type="compositionally biased region" description="Low complexity" evidence="1">
    <location>
        <begin position="904"/>
        <end position="914"/>
    </location>
</feature>
<feature type="region of interest" description="Disordered" evidence="1">
    <location>
        <begin position="1774"/>
        <end position="1810"/>
    </location>
</feature>
<feature type="region of interest" description="Disordered" evidence="1">
    <location>
        <begin position="1474"/>
        <end position="1500"/>
    </location>
</feature>
<feature type="compositionally biased region" description="Polar residues" evidence="1">
    <location>
        <begin position="152"/>
        <end position="162"/>
    </location>
</feature>
<feature type="region of interest" description="Disordered" evidence="1">
    <location>
        <begin position="1653"/>
        <end position="1721"/>
    </location>
</feature>
<feature type="compositionally biased region" description="Polar residues" evidence="1">
    <location>
        <begin position="1671"/>
        <end position="1720"/>
    </location>
</feature>